<dbReference type="SUPFAM" id="SSF53822">
    <property type="entry name" value="Periplasmic binding protein-like I"/>
    <property type="match status" value="1"/>
</dbReference>
<feature type="domain" description="Leucine-binding protein" evidence="4">
    <location>
        <begin position="29"/>
        <end position="376"/>
    </location>
</feature>
<name>A0A975CHS3_9BURK</name>
<dbReference type="Proteomes" id="UP000663903">
    <property type="component" value="Chromosome"/>
</dbReference>
<dbReference type="PANTHER" id="PTHR30483">
    <property type="entry name" value="LEUCINE-SPECIFIC-BINDING PROTEIN"/>
    <property type="match status" value="1"/>
</dbReference>
<feature type="signal peptide" evidence="3">
    <location>
        <begin position="1"/>
        <end position="22"/>
    </location>
</feature>
<organism evidence="5 6">
    <name type="scientific">Ottowia testudinis</name>
    <dbReference type="NCBI Taxonomy" id="2816950"/>
    <lineage>
        <taxon>Bacteria</taxon>
        <taxon>Pseudomonadati</taxon>
        <taxon>Pseudomonadota</taxon>
        <taxon>Betaproteobacteria</taxon>
        <taxon>Burkholderiales</taxon>
        <taxon>Comamonadaceae</taxon>
        <taxon>Ottowia</taxon>
    </lineage>
</organism>
<keyword evidence="6" id="KW-1185">Reference proteome</keyword>
<dbReference type="AlphaFoldDB" id="A0A975CHS3"/>
<reference evidence="5" key="1">
    <citation type="submission" date="2021-03" db="EMBL/GenBank/DDBJ databases">
        <title>Ottowia sp. 27C isolated from the cloaca of a Giant Asian pond turtle (Heosemys grandis).</title>
        <authorList>
            <person name="Spergser J."/>
            <person name="Busse H.-J."/>
        </authorList>
    </citation>
    <scope>NUCLEOTIDE SEQUENCE</scope>
    <source>
        <strain evidence="5">27C</strain>
    </source>
</reference>
<protein>
    <submittedName>
        <fullName evidence="5">ABC transporter substrate-binding protein</fullName>
    </submittedName>
</protein>
<evidence type="ECO:0000259" key="4">
    <source>
        <dbReference type="Pfam" id="PF13458"/>
    </source>
</evidence>
<evidence type="ECO:0000256" key="3">
    <source>
        <dbReference type="SAM" id="SignalP"/>
    </source>
</evidence>
<dbReference type="Pfam" id="PF13458">
    <property type="entry name" value="Peripla_BP_6"/>
    <property type="match status" value="1"/>
</dbReference>
<accession>A0A975CHS3</accession>
<dbReference type="KEGG" id="otd:J1M35_03655"/>
<dbReference type="EMBL" id="CP071796">
    <property type="protein sequence ID" value="QTD46017.1"/>
    <property type="molecule type" value="Genomic_DNA"/>
</dbReference>
<dbReference type="InterPro" id="IPR028081">
    <property type="entry name" value="Leu-bd"/>
</dbReference>
<feature type="chain" id="PRO_5036718749" evidence="3">
    <location>
        <begin position="23"/>
        <end position="404"/>
    </location>
</feature>
<comment type="similarity">
    <text evidence="1">Belongs to the leucine-binding protein family.</text>
</comment>
<dbReference type="InterPro" id="IPR028082">
    <property type="entry name" value="Peripla_BP_I"/>
</dbReference>
<dbReference type="PANTHER" id="PTHR30483:SF6">
    <property type="entry name" value="PERIPLASMIC BINDING PROTEIN OF ABC TRANSPORTER FOR NATURAL AMINO ACIDS"/>
    <property type="match status" value="1"/>
</dbReference>
<gene>
    <name evidence="5" type="ORF">J1M35_03655</name>
</gene>
<evidence type="ECO:0000313" key="6">
    <source>
        <dbReference type="Proteomes" id="UP000663903"/>
    </source>
</evidence>
<keyword evidence="2 3" id="KW-0732">Signal</keyword>
<dbReference type="RefSeq" id="WP_208009899.1">
    <property type="nucleotide sequence ID" value="NZ_CP071796.1"/>
</dbReference>
<dbReference type="Gene3D" id="3.40.50.2300">
    <property type="match status" value="2"/>
</dbReference>
<evidence type="ECO:0000313" key="5">
    <source>
        <dbReference type="EMBL" id="QTD46017.1"/>
    </source>
</evidence>
<evidence type="ECO:0000256" key="1">
    <source>
        <dbReference type="ARBA" id="ARBA00010062"/>
    </source>
</evidence>
<dbReference type="InterPro" id="IPR051010">
    <property type="entry name" value="BCAA_transport"/>
</dbReference>
<evidence type="ECO:0000256" key="2">
    <source>
        <dbReference type="ARBA" id="ARBA00022729"/>
    </source>
</evidence>
<proteinExistence type="inferred from homology"/>
<sequence>MRFWTRALLLGASLLASTAGWAQEKASDIVIGFAVAKTGLMKPYDEPATRAAMLRIEEINAGGGLLNGRKIRAIESDTKSDMRVAAQVADDLLKQGAEMLVVSCDFDFGAPAAKRAQAAGKISFFLCAEDIKAGLPGVGSYSFSASILSAMQGAVMVEWAYKQRNVRSVYVLMDTAIEYTKAICTGFDWVAPKLPSLTIVGRDTLKTGDTSVEAQMAKIAKLPAPPDAIMFCGWAPSAPLVMNGLRKIGNKSIVLGGSAMDGSAWLKDSPGVEKLFFPVQASVHADDPGNGVREFNVKYARKYGAPPANTYVFPGYILIELWAQAVQAAQSVEADKVKYQLETMRNIRTLVGNRSFSPQIHIQNQALLRILEAKDGKMNIVDQWMLSQPLAVQPLLKAAGLPEK</sequence>